<dbReference type="PANTHER" id="PTHR42951">
    <property type="entry name" value="METALLO-BETA-LACTAMASE DOMAIN-CONTAINING"/>
    <property type="match status" value="1"/>
</dbReference>
<name>A0ABW8JWS0_9GAMM</name>
<evidence type="ECO:0000256" key="1">
    <source>
        <dbReference type="ARBA" id="ARBA00005250"/>
    </source>
</evidence>
<dbReference type="InterPro" id="IPR036866">
    <property type="entry name" value="RibonucZ/Hydroxyglut_hydro"/>
</dbReference>
<reference evidence="4 5" key="1">
    <citation type="submission" date="2020-10" db="EMBL/GenBank/DDBJ databases">
        <title>Phylogeny of dyella-like bacteria.</title>
        <authorList>
            <person name="Fu J."/>
        </authorList>
    </citation>
    <scope>NUCLEOTIDE SEQUENCE [LARGE SCALE GENOMIC DNA]</scope>
    <source>
        <strain evidence="4 5">Gsoil3046</strain>
    </source>
</reference>
<evidence type="ECO:0000313" key="5">
    <source>
        <dbReference type="Proteomes" id="UP001620460"/>
    </source>
</evidence>
<dbReference type="SUPFAM" id="SSF56281">
    <property type="entry name" value="Metallo-hydrolase/oxidoreductase"/>
    <property type="match status" value="1"/>
</dbReference>
<keyword evidence="2" id="KW-0732">Signal</keyword>
<dbReference type="CDD" id="cd16282">
    <property type="entry name" value="metallo-hydrolase-like_MBL-fold"/>
    <property type="match status" value="1"/>
</dbReference>
<dbReference type="RefSeq" id="WP_404634680.1">
    <property type="nucleotide sequence ID" value="NZ_JADIKM010000004.1"/>
</dbReference>
<sequence>MRRLQHLMLLLVLAASGAAVHAADAPPLFTLHEVGKGVWAAVSPTPSSAGSNAGFVIGDDSVLVIDTFEDPAAAQALLKAIRDKTALPVRYVVNTHYHLDHVAGNGVFDKAGAVILAQRNVRAWERTENLKFFGSKITPAQKAMVQSYVLPSVVYRDGIELHLGKRMVIVRVMPGHTGGDSVVVVPDANVVFTGDMFWNHNLPNLIDADTAAQIASNATFLNDYPAATFVPGHGEVAHAADVRAFRDYLVTLRQSITTARSKGEHGDVLTQDVLAQLKPTYSDWDYFGYFAAKNIAQTVAELAGDKRRPVPAP</sequence>
<keyword evidence="5" id="KW-1185">Reference proteome</keyword>
<dbReference type="InterPro" id="IPR050855">
    <property type="entry name" value="NDM-1-like"/>
</dbReference>
<gene>
    <name evidence="4" type="ORF">ISP17_15175</name>
</gene>
<evidence type="ECO:0000313" key="4">
    <source>
        <dbReference type="EMBL" id="MFK2905303.1"/>
    </source>
</evidence>
<proteinExistence type="inferred from homology"/>
<feature type="domain" description="Metallo-beta-lactamase" evidence="3">
    <location>
        <begin position="50"/>
        <end position="233"/>
    </location>
</feature>
<dbReference type="PANTHER" id="PTHR42951:SF4">
    <property type="entry name" value="ACYL-COENZYME A THIOESTERASE MBLAC2"/>
    <property type="match status" value="1"/>
</dbReference>
<evidence type="ECO:0000259" key="3">
    <source>
        <dbReference type="SMART" id="SM00849"/>
    </source>
</evidence>
<protein>
    <submittedName>
        <fullName evidence="4">MBL fold metallo-hydrolase</fullName>
    </submittedName>
</protein>
<feature type="chain" id="PRO_5045341471" evidence="2">
    <location>
        <begin position="23"/>
        <end position="313"/>
    </location>
</feature>
<comment type="similarity">
    <text evidence="1">Belongs to the metallo-beta-lactamase superfamily. Class-B beta-lactamase family.</text>
</comment>
<dbReference type="Pfam" id="PF00753">
    <property type="entry name" value="Lactamase_B"/>
    <property type="match status" value="1"/>
</dbReference>
<dbReference type="Proteomes" id="UP001620460">
    <property type="component" value="Unassembled WGS sequence"/>
</dbReference>
<evidence type="ECO:0000256" key="2">
    <source>
        <dbReference type="SAM" id="SignalP"/>
    </source>
</evidence>
<accession>A0ABW8JWS0</accession>
<organism evidence="4 5">
    <name type="scientific">Dyella ginsengisoli</name>
    <dbReference type="NCBI Taxonomy" id="363848"/>
    <lineage>
        <taxon>Bacteria</taxon>
        <taxon>Pseudomonadati</taxon>
        <taxon>Pseudomonadota</taxon>
        <taxon>Gammaproteobacteria</taxon>
        <taxon>Lysobacterales</taxon>
        <taxon>Rhodanobacteraceae</taxon>
        <taxon>Dyella</taxon>
    </lineage>
</organism>
<dbReference type="EMBL" id="JADIKM010000004">
    <property type="protein sequence ID" value="MFK2905303.1"/>
    <property type="molecule type" value="Genomic_DNA"/>
</dbReference>
<dbReference type="Gene3D" id="3.60.15.10">
    <property type="entry name" value="Ribonuclease Z/Hydroxyacylglutathione hydrolase-like"/>
    <property type="match status" value="1"/>
</dbReference>
<dbReference type="InterPro" id="IPR001279">
    <property type="entry name" value="Metallo-B-lactamas"/>
</dbReference>
<comment type="caution">
    <text evidence="4">The sequence shown here is derived from an EMBL/GenBank/DDBJ whole genome shotgun (WGS) entry which is preliminary data.</text>
</comment>
<feature type="signal peptide" evidence="2">
    <location>
        <begin position="1"/>
        <end position="22"/>
    </location>
</feature>
<dbReference type="SMART" id="SM00849">
    <property type="entry name" value="Lactamase_B"/>
    <property type="match status" value="1"/>
</dbReference>